<feature type="compositionally biased region" description="Pro residues" evidence="1">
    <location>
        <begin position="237"/>
        <end position="293"/>
    </location>
</feature>
<feature type="region of interest" description="Disordered" evidence="1">
    <location>
        <begin position="1"/>
        <end position="30"/>
    </location>
</feature>
<dbReference type="Gene3D" id="1.10.530.10">
    <property type="match status" value="1"/>
</dbReference>
<evidence type="ECO:0000313" key="2">
    <source>
        <dbReference type="EMBL" id="OLF11419.1"/>
    </source>
</evidence>
<evidence type="ECO:0000313" key="3">
    <source>
        <dbReference type="Proteomes" id="UP000185696"/>
    </source>
</evidence>
<dbReference type="AlphaFoldDB" id="A0A7Z0WNP8"/>
<proteinExistence type="predicted"/>
<dbReference type="GO" id="GO:0008933">
    <property type="term" value="F:peptidoglycan lytic transglycosylase activity"/>
    <property type="evidence" value="ECO:0007669"/>
    <property type="project" value="TreeGrafter"/>
</dbReference>
<dbReference type="PRINTS" id="PR01217">
    <property type="entry name" value="PRICHEXTENSN"/>
</dbReference>
<comment type="caution">
    <text evidence="2">The sequence shown here is derived from an EMBL/GenBank/DDBJ whole genome shotgun (WGS) entry which is preliminary data.</text>
</comment>
<dbReference type="SUPFAM" id="SSF53955">
    <property type="entry name" value="Lysozyme-like"/>
    <property type="match status" value="1"/>
</dbReference>
<protein>
    <recommendedName>
        <fullName evidence="4">Membrane-bound lytic murein transglycosylase B</fullName>
    </recommendedName>
</protein>
<dbReference type="PANTHER" id="PTHR30163:SF8">
    <property type="entry name" value="LYTIC MUREIN TRANSGLYCOSYLASE"/>
    <property type="match status" value="1"/>
</dbReference>
<organism evidence="2 3">
    <name type="scientific">Actinophytocola xinjiangensis</name>
    <dbReference type="NCBI Taxonomy" id="485602"/>
    <lineage>
        <taxon>Bacteria</taxon>
        <taxon>Bacillati</taxon>
        <taxon>Actinomycetota</taxon>
        <taxon>Actinomycetes</taxon>
        <taxon>Pseudonocardiales</taxon>
        <taxon>Pseudonocardiaceae</taxon>
    </lineage>
</organism>
<feature type="region of interest" description="Disordered" evidence="1">
    <location>
        <begin position="237"/>
        <end position="304"/>
    </location>
</feature>
<feature type="compositionally biased region" description="Low complexity" evidence="1">
    <location>
        <begin position="294"/>
        <end position="303"/>
    </location>
</feature>
<dbReference type="InterPro" id="IPR043426">
    <property type="entry name" value="MltB-like"/>
</dbReference>
<dbReference type="Proteomes" id="UP000185696">
    <property type="component" value="Unassembled WGS sequence"/>
</dbReference>
<evidence type="ECO:0000256" key="1">
    <source>
        <dbReference type="SAM" id="MobiDB-lite"/>
    </source>
</evidence>
<dbReference type="CDD" id="cd13399">
    <property type="entry name" value="Slt35-like"/>
    <property type="match status" value="1"/>
</dbReference>
<dbReference type="EMBL" id="MSIF01000004">
    <property type="protein sequence ID" value="OLF11419.1"/>
    <property type="molecule type" value="Genomic_DNA"/>
</dbReference>
<dbReference type="GO" id="GO:0009253">
    <property type="term" value="P:peptidoglycan catabolic process"/>
    <property type="evidence" value="ECO:0007669"/>
    <property type="project" value="TreeGrafter"/>
</dbReference>
<name>A0A7Z0WNP8_9PSEU</name>
<dbReference type="InterPro" id="IPR023346">
    <property type="entry name" value="Lysozyme-like_dom_sf"/>
</dbReference>
<accession>A0A7Z0WNP8</accession>
<reference evidence="2 3" key="1">
    <citation type="submission" date="2016-12" db="EMBL/GenBank/DDBJ databases">
        <title>The draft genome sequence of Actinophytocola xinjiangensis.</title>
        <authorList>
            <person name="Wang W."/>
            <person name="Yuan L."/>
        </authorList>
    </citation>
    <scope>NUCLEOTIDE SEQUENCE [LARGE SCALE GENOMIC DNA]</scope>
    <source>
        <strain evidence="2 3">CGMCC 4.4663</strain>
    </source>
</reference>
<evidence type="ECO:0008006" key="4">
    <source>
        <dbReference type="Google" id="ProtNLM"/>
    </source>
</evidence>
<sequence>MAQPVPVAAEPRIPVDTRGAGGNTPPTAERPAVLPAVRRTEGQIVQARTGTVGIPAALAAAYRGAAQQTTVDSPGCHLGMELLAAVGKVESGHARDGEVWADGTTQRPILGPVLDGTGPFARIADTDGGTLDGDPVWDRAVGPMQFIPGTWARWRADGNLDGRADPHNVHDASLAAARYLCAGGRDLATPDGLDQAILSYNNSASYLSLVRSWKAAYESGAVTVDLPTVLAAPAPPAISPEPPVTTPPPAPKPPAPTPPATEPPVSQPPATQPPAPGPPATEPPVAGPPPVGEPEPGQGLLCGLLGGLGGLLGLDRPC</sequence>
<gene>
    <name evidence="2" type="ORF">BLA60_10585</name>
</gene>
<dbReference type="PANTHER" id="PTHR30163">
    <property type="entry name" value="MEMBRANE-BOUND LYTIC MUREIN TRANSGLYCOSYLASE B"/>
    <property type="match status" value="1"/>
</dbReference>
<keyword evidence="3" id="KW-1185">Reference proteome</keyword>